<dbReference type="CDD" id="cd04657">
    <property type="entry name" value="Piwi_ago-like"/>
    <property type="match status" value="1"/>
</dbReference>
<proteinExistence type="predicted"/>
<protein>
    <recommendedName>
        <fullName evidence="6">Piwi domain-containing protein</fullName>
    </recommendedName>
</protein>
<evidence type="ECO:0000313" key="4">
    <source>
        <dbReference type="EMBL" id="KAJ5082775.1"/>
    </source>
</evidence>
<gene>
    <name evidence="4" type="ORF">N7532_011818</name>
</gene>
<name>A0A9W9EJB4_9EURO</name>
<dbReference type="Pfam" id="PF02170">
    <property type="entry name" value="PAZ"/>
    <property type="match status" value="1"/>
</dbReference>
<dbReference type="InterPro" id="IPR036085">
    <property type="entry name" value="PAZ_dom_sf"/>
</dbReference>
<dbReference type="OrthoDB" id="10252740at2759"/>
<feature type="domain" description="PAZ" evidence="2">
    <location>
        <begin position="465"/>
        <end position="610"/>
    </location>
</feature>
<dbReference type="Gene3D" id="2.170.260.10">
    <property type="entry name" value="paz domain"/>
    <property type="match status" value="1"/>
</dbReference>
<feature type="domain" description="Piwi" evidence="3">
    <location>
        <begin position="785"/>
        <end position="1089"/>
    </location>
</feature>
<dbReference type="Pfam" id="PF16487">
    <property type="entry name" value="ArgoMid"/>
    <property type="match status" value="1"/>
</dbReference>
<dbReference type="Gene3D" id="3.30.420.10">
    <property type="entry name" value="Ribonuclease H-like superfamily/Ribonuclease H"/>
    <property type="match status" value="1"/>
</dbReference>
<dbReference type="SUPFAM" id="SSF101690">
    <property type="entry name" value="PAZ domain"/>
    <property type="match status" value="1"/>
</dbReference>
<dbReference type="CDD" id="cd02846">
    <property type="entry name" value="PAZ_argonaute_like"/>
    <property type="match status" value="1"/>
</dbReference>
<evidence type="ECO:0000313" key="5">
    <source>
        <dbReference type="Proteomes" id="UP001149074"/>
    </source>
</evidence>
<sequence length="1143" mass="128153">MHKPYILVKSELAETPMKNLDLQNKRDKRRRRPCRTNLFPYTDSHSHSQFDQSSCLLEDPAHGDDVTPKARDITARPAALAPAALILTDHEARTAPAQANGPQDTGALVASLDDPMAALPGSPSDPALLVNRRDSAQALLDSLSDLAPLGPNDSVLPGSLSVAGSNRCLTGLVVQADLLGEVAKVRQTPSGEPRRRNKSNVMFTSDTPDEGIALFEDKCLNSKQDIKQEAQLDFRDQDVKEKNPLPPVRLPIRRPIYGMKGKKINLRANFFPIRFGPSAVFYAYKVIFEQPPNTKRHVIQVFTSLVKNPEFARFGPPVSDLATWFVTTRKLDIQAKRVGVDPGDDGVPKHVYTVRFKLQGDGRLPLEAVTRGLSNPDVHMKVSNEDFVIQMLNIIVSGYAFNDPGVAITDKSRSKYFYIDDRAEKWNLGGGLECLRGIFSSVRPGPSKFMLNLNVSNSAFYQPLPMDEFYNEFLRMRNEDYDALHRTLRNVKVTVKHLKPLKDDNGNPVPRVKNIWGLATTKDGAPIKDDQQGRLTAKVPSLAADPYDVEFWCQAKDDRGNPTGPGWYISVAKYFKEQYNITARKGLPVLNVGNTARPIYMPMDVCRIIKGQQYNGDLSTAQRQEIIKFSCRRPPDNHETIMNLGRDILGIPTKKFRNEKQMDFADTMAVVPGRILDPPTLKYATRPEAPRNGSWNLVGKKFLKGASIESWVCVWIKAGGTRQKPEEITTGLGEFRAKAGEMGLVLRGIPAIVSFNLDGRDLFTEHQALFKLLDGVHKQSKRPDFALIVIPQGADRVFRYVKWQCDVRIGLANHCVLANKFTRTDAQYMANNALKVNLKFGGINHTLDTNSSGLLAAGKTMVVGIDATHPAPTDTDNFPTIAAIVASTDGGLGQWPGEIRIQSRRQEMMEHLTDMMLKRLHRWTLGGKKPLPDNILIYRDGVSEGQYNQVLVTEMTALRGAFAKVYKDRSHPRLTILVVTKRHHVRFFPTSAQDCDRTNNCKNGTLVERGITRPWYWDFYLQAQTPLQGSARPAHYVVLYDEIFTKNPSSPKGYNAADALQQLTHNICYMMARCTRAISYGTPAFLADRYCDRGRKYVLAYYEEREAMLKKSGKKKVNKSDIPVPEPHYIEVHHTLAETMVYI</sequence>
<evidence type="ECO:0000256" key="1">
    <source>
        <dbReference type="SAM" id="MobiDB-lite"/>
    </source>
</evidence>
<dbReference type="Pfam" id="PF16486">
    <property type="entry name" value="ArgoN"/>
    <property type="match status" value="1"/>
</dbReference>
<dbReference type="SMART" id="SM01163">
    <property type="entry name" value="DUF1785"/>
    <property type="match status" value="1"/>
</dbReference>
<feature type="region of interest" description="Disordered" evidence="1">
    <location>
        <begin position="186"/>
        <end position="205"/>
    </location>
</feature>
<dbReference type="InterPro" id="IPR003165">
    <property type="entry name" value="Piwi"/>
</dbReference>
<dbReference type="InterPro" id="IPR003100">
    <property type="entry name" value="PAZ_dom"/>
</dbReference>
<accession>A0A9W9EJB4</accession>
<keyword evidence="5" id="KW-1185">Reference proteome</keyword>
<dbReference type="Gene3D" id="3.40.50.2300">
    <property type="match status" value="1"/>
</dbReference>
<dbReference type="AlphaFoldDB" id="A0A9W9EJB4"/>
<dbReference type="SUPFAM" id="SSF53098">
    <property type="entry name" value="Ribonuclease H-like"/>
    <property type="match status" value="1"/>
</dbReference>
<dbReference type="Pfam" id="PF02171">
    <property type="entry name" value="Piwi"/>
    <property type="match status" value="1"/>
</dbReference>
<dbReference type="InterPro" id="IPR036397">
    <property type="entry name" value="RNaseH_sf"/>
</dbReference>
<reference evidence="4" key="1">
    <citation type="submission" date="2022-11" db="EMBL/GenBank/DDBJ databases">
        <authorList>
            <person name="Petersen C."/>
        </authorList>
    </citation>
    <scope>NUCLEOTIDE SEQUENCE</scope>
    <source>
        <strain evidence="4">IBT 30761</strain>
    </source>
</reference>
<feature type="region of interest" description="Disordered" evidence="1">
    <location>
        <begin position="22"/>
        <end position="49"/>
    </location>
</feature>
<evidence type="ECO:0000259" key="3">
    <source>
        <dbReference type="PROSITE" id="PS50822"/>
    </source>
</evidence>
<dbReference type="InterPro" id="IPR045246">
    <property type="entry name" value="Piwi_ago-like"/>
</dbReference>
<dbReference type="GeneID" id="81363288"/>
<organism evidence="4 5">
    <name type="scientific">Penicillium argentinense</name>
    <dbReference type="NCBI Taxonomy" id="1131581"/>
    <lineage>
        <taxon>Eukaryota</taxon>
        <taxon>Fungi</taxon>
        <taxon>Dikarya</taxon>
        <taxon>Ascomycota</taxon>
        <taxon>Pezizomycotina</taxon>
        <taxon>Eurotiomycetes</taxon>
        <taxon>Eurotiomycetidae</taxon>
        <taxon>Eurotiales</taxon>
        <taxon>Aspergillaceae</taxon>
        <taxon>Penicillium</taxon>
    </lineage>
</organism>
<reference evidence="4" key="2">
    <citation type="journal article" date="2023" name="IMA Fungus">
        <title>Comparative genomic study of the Penicillium genus elucidates a diverse pangenome and 15 lateral gene transfer events.</title>
        <authorList>
            <person name="Petersen C."/>
            <person name="Sorensen T."/>
            <person name="Nielsen M.R."/>
            <person name="Sondergaard T.E."/>
            <person name="Sorensen J.L."/>
            <person name="Fitzpatrick D.A."/>
            <person name="Frisvad J.C."/>
            <person name="Nielsen K.L."/>
        </authorList>
    </citation>
    <scope>NUCLEOTIDE SEQUENCE</scope>
    <source>
        <strain evidence="4">IBT 30761</strain>
    </source>
</reference>
<evidence type="ECO:0000259" key="2">
    <source>
        <dbReference type="PROSITE" id="PS50821"/>
    </source>
</evidence>
<dbReference type="Proteomes" id="UP001149074">
    <property type="component" value="Unassembled WGS sequence"/>
</dbReference>
<dbReference type="PANTHER" id="PTHR22891">
    <property type="entry name" value="EUKARYOTIC TRANSLATION INITIATION FACTOR 2C"/>
    <property type="match status" value="1"/>
</dbReference>
<dbReference type="InterPro" id="IPR032473">
    <property type="entry name" value="Argonaute_Mid_dom"/>
</dbReference>
<dbReference type="InterPro" id="IPR014811">
    <property type="entry name" value="ArgoL1"/>
</dbReference>
<dbReference type="InterPro" id="IPR012337">
    <property type="entry name" value="RNaseH-like_sf"/>
</dbReference>
<dbReference type="EMBL" id="JAPQKI010000011">
    <property type="protein sequence ID" value="KAJ5082775.1"/>
    <property type="molecule type" value="Genomic_DNA"/>
</dbReference>
<evidence type="ECO:0008006" key="6">
    <source>
        <dbReference type="Google" id="ProtNLM"/>
    </source>
</evidence>
<dbReference type="Pfam" id="PF08699">
    <property type="entry name" value="ArgoL1"/>
    <property type="match status" value="1"/>
</dbReference>
<dbReference type="GO" id="GO:0003723">
    <property type="term" value="F:RNA binding"/>
    <property type="evidence" value="ECO:0007669"/>
    <property type="project" value="InterPro"/>
</dbReference>
<comment type="caution">
    <text evidence="4">The sequence shown here is derived from an EMBL/GenBank/DDBJ whole genome shotgun (WGS) entry which is preliminary data.</text>
</comment>
<dbReference type="PROSITE" id="PS50822">
    <property type="entry name" value="PIWI"/>
    <property type="match status" value="1"/>
</dbReference>
<dbReference type="SMART" id="SM00950">
    <property type="entry name" value="Piwi"/>
    <property type="match status" value="1"/>
</dbReference>
<dbReference type="PROSITE" id="PS50821">
    <property type="entry name" value="PAZ"/>
    <property type="match status" value="1"/>
</dbReference>
<dbReference type="RefSeq" id="XP_056469297.1">
    <property type="nucleotide sequence ID" value="XM_056624309.1"/>
</dbReference>
<dbReference type="InterPro" id="IPR032474">
    <property type="entry name" value="Argonaute_N"/>
</dbReference>